<comment type="caution">
    <text evidence="1">The sequence shown here is derived from an EMBL/GenBank/DDBJ whole genome shotgun (WGS) entry which is preliminary data.</text>
</comment>
<dbReference type="GO" id="GO:0016301">
    <property type="term" value="F:kinase activity"/>
    <property type="evidence" value="ECO:0007669"/>
    <property type="project" value="UniProtKB-KW"/>
</dbReference>
<dbReference type="EMBL" id="DXEX01000065">
    <property type="protein sequence ID" value="HIX58602.1"/>
    <property type="molecule type" value="Genomic_DNA"/>
</dbReference>
<evidence type="ECO:0000313" key="1">
    <source>
        <dbReference type="EMBL" id="HIX58602.1"/>
    </source>
</evidence>
<name>A0A9D1WGV6_9FIRM</name>
<evidence type="ECO:0000313" key="2">
    <source>
        <dbReference type="Proteomes" id="UP000886817"/>
    </source>
</evidence>
<gene>
    <name evidence="1" type="ORF">IAA45_02675</name>
</gene>
<proteinExistence type="predicted"/>
<accession>A0A9D1WGV6</accession>
<keyword evidence="1" id="KW-0808">Transferase</keyword>
<protein>
    <submittedName>
        <fullName evidence="1">Kinase</fullName>
    </submittedName>
</protein>
<organism evidence="1 2">
    <name type="scientific">Candidatus Blautia gallistercoris</name>
    <dbReference type="NCBI Taxonomy" id="2838490"/>
    <lineage>
        <taxon>Bacteria</taxon>
        <taxon>Bacillati</taxon>
        <taxon>Bacillota</taxon>
        <taxon>Clostridia</taxon>
        <taxon>Lachnospirales</taxon>
        <taxon>Lachnospiraceae</taxon>
        <taxon>Blautia</taxon>
    </lineage>
</organism>
<sequence>MRLEKIQEYFQKKGWEYQYTEEDGLGSLDFDYRGVPYHIWEFEEDFPGIETNIRDGGRSEDLTGDYEEMAISIMESWQ</sequence>
<dbReference type="Proteomes" id="UP000886817">
    <property type="component" value="Unassembled WGS sequence"/>
</dbReference>
<reference evidence="1" key="1">
    <citation type="journal article" date="2021" name="PeerJ">
        <title>Extensive microbial diversity within the chicken gut microbiome revealed by metagenomics and culture.</title>
        <authorList>
            <person name="Gilroy R."/>
            <person name="Ravi A."/>
            <person name="Getino M."/>
            <person name="Pursley I."/>
            <person name="Horton D.L."/>
            <person name="Alikhan N.F."/>
            <person name="Baker D."/>
            <person name="Gharbi K."/>
            <person name="Hall N."/>
            <person name="Watson M."/>
            <person name="Adriaenssens E.M."/>
            <person name="Foster-Nyarko E."/>
            <person name="Jarju S."/>
            <person name="Secka A."/>
            <person name="Antonio M."/>
            <person name="Oren A."/>
            <person name="Chaudhuri R.R."/>
            <person name="La Ragione R."/>
            <person name="Hildebrand F."/>
            <person name="Pallen M.J."/>
        </authorList>
    </citation>
    <scope>NUCLEOTIDE SEQUENCE</scope>
    <source>
        <strain evidence="1">ChiSjej1B19-8411</strain>
    </source>
</reference>
<keyword evidence="1" id="KW-0418">Kinase</keyword>
<dbReference type="AlphaFoldDB" id="A0A9D1WGV6"/>
<reference evidence="1" key="2">
    <citation type="submission" date="2021-04" db="EMBL/GenBank/DDBJ databases">
        <authorList>
            <person name="Gilroy R."/>
        </authorList>
    </citation>
    <scope>NUCLEOTIDE SEQUENCE</scope>
    <source>
        <strain evidence="1">ChiSjej1B19-8411</strain>
    </source>
</reference>